<dbReference type="EMBL" id="HBUE01258521">
    <property type="protein sequence ID" value="CAG6557714.1"/>
    <property type="molecule type" value="Transcribed_RNA"/>
</dbReference>
<protein>
    <submittedName>
        <fullName evidence="2">(northern house mosquito) hypothetical protein</fullName>
    </submittedName>
</protein>
<sequence>MTSSGRSRSSTTRTGRRRSSTMATAARPATARATTADRNVQVRQVSRIASTTIIPSNRASRIGRSMWIDLRTTRRLPRPSWPRCTPIRTRTKATRAIRASSS</sequence>
<dbReference type="EMBL" id="HBUE01258518">
    <property type="protein sequence ID" value="CAG6557708.1"/>
    <property type="molecule type" value="Transcribed_RNA"/>
</dbReference>
<dbReference type="AlphaFoldDB" id="A0A8D8D6T1"/>
<dbReference type="EMBL" id="HBUE01258523">
    <property type="protein sequence ID" value="CAG6557723.1"/>
    <property type="molecule type" value="Transcribed_RNA"/>
</dbReference>
<dbReference type="EMBL" id="HBUE01258525">
    <property type="protein sequence ID" value="CAG6557729.1"/>
    <property type="molecule type" value="Transcribed_RNA"/>
</dbReference>
<feature type="compositionally biased region" description="Low complexity" evidence="1">
    <location>
        <begin position="1"/>
        <end position="13"/>
    </location>
</feature>
<dbReference type="EMBL" id="HBUE01153474">
    <property type="protein sequence ID" value="CAG6506387.1"/>
    <property type="molecule type" value="Transcribed_RNA"/>
</dbReference>
<dbReference type="EMBL" id="HBUE01153483">
    <property type="protein sequence ID" value="CAG6506413.1"/>
    <property type="molecule type" value="Transcribed_RNA"/>
</dbReference>
<dbReference type="EMBL" id="HBUE01153482">
    <property type="protein sequence ID" value="CAG6506410.1"/>
    <property type="molecule type" value="Transcribed_RNA"/>
</dbReference>
<dbReference type="EMBL" id="HBUE01258519">
    <property type="protein sequence ID" value="CAG6557711.1"/>
    <property type="molecule type" value="Transcribed_RNA"/>
</dbReference>
<reference evidence="2" key="1">
    <citation type="submission" date="2021-05" db="EMBL/GenBank/DDBJ databases">
        <authorList>
            <person name="Alioto T."/>
            <person name="Alioto T."/>
            <person name="Gomez Garrido J."/>
        </authorList>
    </citation>
    <scope>NUCLEOTIDE SEQUENCE</scope>
</reference>
<dbReference type="EMBL" id="HBUE01258522">
    <property type="protein sequence ID" value="CAG6557719.1"/>
    <property type="molecule type" value="Transcribed_RNA"/>
</dbReference>
<feature type="region of interest" description="Disordered" evidence="1">
    <location>
        <begin position="1"/>
        <end position="38"/>
    </location>
</feature>
<dbReference type="EMBL" id="HBUE01153476">
    <property type="protein sequence ID" value="CAG6506392.1"/>
    <property type="molecule type" value="Transcribed_RNA"/>
</dbReference>
<dbReference type="EMBL" id="HBUE01258513">
    <property type="protein sequence ID" value="CAG6557694.1"/>
    <property type="molecule type" value="Transcribed_RNA"/>
</dbReference>
<evidence type="ECO:0000256" key="1">
    <source>
        <dbReference type="SAM" id="MobiDB-lite"/>
    </source>
</evidence>
<dbReference type="EMBL" id="HBUE01153480">
    <property type="protein sequence ID" value="CAG6506403.1"/>
    <property type="molecule type" value="Transcribed_RNA"/>
</dbReference>
<organism evidence="2">
    <name type="scientific">Culex pipiens</name>
    <name type="common">House mosquito</name>
    <dbReference type="NCBI Taxonomy" id="7175"/>
    <lineage>
        <taxon>Eukaryota</taxon>
        <taxon>Metazoa</taxon>
        <taxon>Ecdysozoa</taxon>
        <taxon>Arthropoda</taxon>
        <taxon>Hexapoda</taxon>
        <taxon>Insecta</taxon>
        <taxon>Pterygota</taxon>
        <taxon>Neoptera</taxon>
        <taxon>Endopterygota</taxon>
        <taxon>Diptera</taxon>
        <taxon>Nematocera</taxon>
        <taxon>Culicoidea</taxon>
        <taxon>Culicidae</taxon>
        <taxon>Culicinae</taxon>
        <taxon>Culicini</taxon>
        <taxon>Culex</taxon>
        <taxon>Culex</taxon>
    </lineage>
</organism>
<feature type="compositionally biased region" description="Low complexity" evidence="1">
    <location>
        <begin position="20"/>
        <end position="38"/>
    </location>
</feature>
<dbReference type="EMBL" id="HBUE01153473">
    <property type="protein sequence ID" value="CAG6506382.1"/>
    <property type="molecule type" value="Transcribed_RNA"/>
</dbReference>
<evidence type="ECO:0000313" key="2">
    <source>
        <dbReference type="EMBL" id="CAG6506378.1"/>
    </source>
</evidence>
<dbReference type="EMBL" id="HBUE01258515">
    <property type="protein sequence ID" value="CAG6557698.1"/>
    <property type="molecule type" value="Transcribed_RNA"/>
</dbReference>
<dbReference type="EMBL" id="HBUE01153471">
    <property type="protein sequence ID" value="CAG6506378.1"/>
    <property type="molecule type" value="Transcribed_RNA"/>
</dbReference>
<name>A0A8D8D6T1_CULPI</name>
<dbReference type="EMBL" id="HBUE01142280">
    <property type="protein sequence ID" value="CAG6501382.1"/>
    <property type="molecule type" value="Transcribed_RNA"/>
</dbReference>
<dbReference type="EMBL" id="HBUE01258524">
    <property type="protein sequence ID" value="CAG6557726.1"/>
    <property type="molecule type" value="Transcribed_RNA"/>
</dbReference>
<dbReference type="EMBL" id="HBUE01153479">
    <property type="protein sequence ID" value="CAG6506398.1"/>
    <property type="molecule type" value="Transcribed_RNA"/>
</dbReference>
<dbReference type="EMBL" id="HBUE01153477">
    <property type="protein sequence ID" value="CAG6506395.1"/>
    <property type="molecule type" value="Transcribed_RNA"/>
</dbReference>
<proteinExistence type="predicted"/>
<dbReference type="EMBL" id="HBUE01258514">
    <property type="protein sequence ID" value="CAG6557695.1"/>
    <property type="molecule type" value="Transcribed_RNA"/>
</dbReference>
<accession>A0A8D8D6T1</accession>
<dbReference type="EMBL" id="HBUE01153481">
    <property type="protein sequence ID" value="CAG6506407.1"/>
    <property type="molecule type" value="Transcribed_RNA"/>
</dbReference>
<dbReference type="EMBL" id="HBUE01142279">
    <property type="protein sequence ID" value="CAG6501381.1"/>
    <property type="molecule type" value="Transcribed_RNA"/>
</dbReference>
<dbReference type="EMBL" id="HBUE01153472">
    <property type="protein sequence ID" value="CAG6506379.1"/>
    <property type="molecule type" value="Transcribed_RNA"/>
</dbReference>
<dbReference type="EMBL" id="HBUE01258516">
    <property type="protein sequence ID" value="CAG6557703.1"/>
    <property type="molecule type" value="Transcribed_RNA"/>
</dbReference>